<dbReference type="OrthoDB" id="26676at2157"/>
<proteinExistence type="inferred from homology"/>
<comment type="cofactor">
    <cofactor evidence="10">
        <name>iron-sulfur cluster</name>
        <dbReference type="ChEBI" id="CHEBI:30408"/>
    </cofactor>
</comment>
<sequence length="236" mass="26155">MGARRGEGGDSAEAGRRFRIAPSRLRTFVYCPRLYFFETHMPAERGLTERFRMLLGTAYHAAAALLDRIRGSRAEEPVEASIGGYLIAGRPDSWRMDDGEVLVVERKSGRGPKAGVWLSDLLQAVAYAIALSRRSNARSARVKIVYLRGGSGEYSVGEDLVYTAMRAMEDMRLAAEGILPYPHRSPRKCAICPYREECYSLDEGLPEEAREALVEPGSWVAGLESVYRGRGGGQEF</sequence>
<dbReference type="NCBIfam" id="TIGR00372">
    <property type="entry name" value="cas4"/>
    <property type="match status" value="1"/>
</dbReference>
<evidence type="ECO:0000256" key="8">
    <source>
        <dbReference type="ARBA" id="ARBA00023118"/>
    </source>
</evidence>
<keyword evidence="2 10" id="KW-0540">Nuclease</keyword>
<keyword evidence="4 10" id="KW-0378">Hydrolase</keyword>
<evidence type="ECO:0000256" key="3">
    <source>
        <dbReference type="ARBA" id="ARBA00022723"/>
    </source>
</evidence>
<dbReference type="InterPro" id="IPR013343">
    <property type="entry name" value="CRISPR-assoc_prot_Cas4"/>
</dbReference>
<dbReference type="EMBL" id="BDMD01000054">
    <property type="protein sequence ID" value="GBF09349.1"/>
    <property type="molecule type" value="Genomic_DNA"/>
</dbReference>
<evidence type="ECO:0000256" key="7">
    <source>
        <dbReference type="ARBA" id="ARBA00023014"/>
    </source>
</evidence>
<dbReference type="AlphaFoldDB" id="A0A401HAK9"/>
<evidence type="ECO:0000256" key="1">
    <source>
        <dbReference type="ARBA" id="ARBA00001936"/>
    </source>
</evidence>
<dbReference type="CDD" id="cd09637">
    <property type="entry name" value="Cas4_I-A_I-B_I-C_I-D_II-B"/>
    <property type="match status" value="1"/>
</dbReference>
<keyword evidence="6 10" id="KW-0408">Iron</keyword>
<evidence type="ECO:0000256" key="2">
    <source>
        <dbReference type="ARBA" id="ARBA00022722"/>
    </source>
</evidence>
<feature type="domain" description="PD-(D/E)XK endonuclease-like" evidence="11">
    <location>
        <begin position="19"/>
        <end position="72"/>
    </location>
</feature>
<keyword evidence="9 10" id="KW-0464">Manganese</keyword>
<evidence type="ECO:0000256" key="5">
    <source>
        <dbReference type="ARBA" id="ARBA00022839"/>
    </source>
</evidence>
<comment type="cofactor">
    <cofactor evidence="10">
        <name>Mg(2+)</name>
        <dbReference type="ChEBI" id="CHEBI:18420"/>
    </cofactor>
    <cofactor evidence="10">
        <name>Mn(2+)</name>
        <dbReference type="ChEBI" id="CHEBI:29035"/>
    </cofactor>
    <text evidence="10">Mg(2+) or Mn(2+) required for ssDNA cleavage activity.</text>
</comment>
<evidence type="ECO:0000256" key="9">
    <source>
        <dbReference type="ARBA" id="ARBA00023211"/>
    </source>
</evidence>
<dbReference type="RefSeq" id="WP_131160330.1">
    <property type="nucleotide sequence ID" value="NZ_BDMD01000054.1"/>
</dbReference>
<dbReference type="Proteomes" id="UP000291213">
    <property type="component" value="Unassembled WGS sequence"/>
</dbReference>
<organism evidence="12 13">
    <name type="scientific">Aeropyrum pernix</name>
    <dbReference type="NCBI Taxonomy" id="56636"/>
    <lineage>
        <taxon>Archaea</taxon>
        <taxon>Thermoproteota</taxon>
        <taxon>Thermoprotei</taxon>
        <taxon>Desulfurococcales</taxon>
        <taxon>Desulfurococcaceae</taxon>
        <taxon>Aeropyrum</taxon>
    </lineage>
</organism>
<accession>A0A401HAK9</accession>
<dbReference type="GO" id="GO:0051607">
    <property type="term" value="P:defense response to virus"/>
    <property type="evidence" value="ECO:0007669"/>
    <property type="project" value="UniProtKB-KW"/>
</dbReference>
<keyword evidence="3 10" id="KW-0479">Metal-binding</keyword>
<dbReference type="InterPro" id="IPR011604">
    <property type="entry name" value="PDDEXK-like_dom_sf"/>
</dbReference>
<dbReference type="GO" id="GO:0051536">
    <property type="term" value="F:iron-sulfur cluster binding"/>
    <property type="evidence" value="ECO:0007669"/>
    <property type="project" value="UniProtKB-KW"/>
</dbReference>
<comment type="function">
    <text evidence="10">CRISPR (clustered regularly interspaced short palindromic repeat) is an adaptive immune system that provides protection against mobile genetic elements (viruses, transposable elements and conjugative plasmids). CRISPR clusters contain sequences complementary to antecedent mobile elements and target invading nucleic acids. CRISPR clusters are transcribed and processed into CRISPR RNA (crRNA).</text>
</comment>
<evidence type="ECO:0000256" key="4">
    <source>
        <dbReference type="ARBA" id="ARBA00022801"/>
    </source>
</evidence>
<evidence type="ECO:0000259" key="11">
    <source>
        <dbReference type="Pfam" id="PF12705"/>
    </source>
</evidence>
<protein>
    <recommendedName>
        <fullName evidence="10">CRISPR-associated exonuclease Cas4</fullName>
        <ecNumber evidence="10">3.1.12.1</ecNumber>
    </recommendedName>
</protein>
<dbReference type="GO" id="GO:0004527">
    <property type="term" value="F:exonuclease activity"/>
    <property type="evidence" value="ECO:0007669"/>
    <property type="project" value="UniProtKB-KW"/>
</dbReference>
<gene>
    <name evidence="12" type="ORF">apy_10740</name>
</gene>
<evidence type="ECO:0000256" key="6">
    <source>
        <dbReference type="ARBA" id="ARBA00023004"/>
    </source>
</evidence>
<comment type="cofactor">
    <cofactor evidence="1">
        <name>Mn(2+)</name>
        <dbReference type="ChEBI" id="CHEBI:29035"/>
    </cofactor>
</comment>
<dbReference type="InterPro" id="IPR038726">
    <property type="entry name" value="PDDEXK_AddAB-type"/>
</dbReference>
<keyword evidence="5 10" id="KW-0269">Exonuclease</keyword>
<dbReference type="Gene3D" id="3.90.320.10">
    <property type="match status" value="1"/>
</dbReference>
<keyword evidence="8 10" id="KW-0051">Antiviral defense</keyword>
<evidence type="ECO:0000256" key="10">
    <source>
        <dbReference type="RuleBase" id="RU365022"/>
    </source>
</evidence>
<feature type="domain" description="PD-(D/E)XK endonuclease-like" evidence="11">
    <location>
        <begin position="73"/>
        <end position="198"/>
    </location>
</feature>
<comment type="similarity">
    <text evidence="10">Belongs to the CRISPR-associated exonuclease Cas4 family.</text>
</comment>
<dbReference type="GO" id="GO:0046872">
    <property type="term" value="F:metal ion binding"/>
    <property type="evidence" value="ECO:0007669"/>
    <property type="project" value="UniProtKB-KW"/>
</dbReference>
<keyword evidence="7 10" id="KW-0411">Iron-sulfur</keyword>
<name>A0A401HAK9_AERPX</name>
<dbReference type="EC" id="3.1.12.1" evidence="10"/>
<evidence type="ECO:0000313" key="13">
    <source>
        <dbReference type="Proteomes" id="UP000291213"/>
    </source>
</evidence>
<reference evidence="12 13" key="1">
    <citation type="submission" date="2017-02" db="EMBL/GenBank/DDBJ databases">
        <title>isolation and characterization of a novel temperate virus Aeropyrum globular virus 1 infecting hyperthermophilic archaeon Aeropyrum.</title>
        <authorList>
            <person name="Yumiya M."/>
            <person name="Yoshida T."/>
            <person name="Sako Y."/>
        </authorList>
    </citation>
    <scope>NUCLEOTIDE SEQUENCE [LARGE SCALE GENOMIC DNA]</scope>
    <source>
        <strain evidence="12 13">YK1-12-2013</strain>
    </source>
</reference>
<dbReference type="Pfam" id="PF12705">
    <property type="entry name" value="PDDEXK_1"/>
    <property type="match status" value="2"/>
</dbReference>
<evidence type="ECO:0000313" key="12">
    <source>
        <dbReference type="EMBL" id="GBF09349.1"/>
    </source>
</evidence>
<comment type="caution">
    <text evidence="12">The sequence shown here is derived from an EMBL/GenBank/DDBJ whole genome shotgun (WGS) entry which is preliminary data.</text>
</comment>